<feature type="non-terminal residue" evidence="1">
    <location>
        <position position="368"/>
    </location>
</feature>
<reference evidence="1" key="1">
    <citation type="submission" date="2017-08" db="EMBL/GenBank/DDBJ databases">
        <authorList>
            <person name="Polle J.E."/>
            <person name="Barry K."/>
            <person name="Cushman J."/>
            <person name="Schmutz J."/>
            <person name="Tran D."/>
            <person name="Hathwaick L.T."/>
            <person name="Yim W.C."/>
            <person name="Jenkins J."/>
            <person name="Mckie-Krisberg Z.M."/>
            <person name="Prochnik S."/>
            <person name="Lindquist E."/>
            <person name="Dockter R.B."/>
            <person name="Adam C."/>
            <person name="Molina H."/>
            <person name="Bunkerborg J."/>
            <person name="Jin E."/>
            <person name="Buchheim M."/>
            <person name="Magnuson J."/>
        </authorList>
    </citation>
    <scope>NUCLEOTIDE SEQUENCE</scope>
    <source>
        <strain evidence="1">CCAP 19/18</strain>
    </source>
</reference>
<evidence type="ECO:0000313" key="1">
    <source>
        <dbReference type="EMBL" id="KAF5832953.1"/>
    </source>
</evidence>
<accession>A0ABQ7GEB6</accession>
<keyword evidence="2" id="KW-1185">Reference proteome</keyword>
<dbReference type="Proteomes" id="UP000815325">
    <property type="component" value="Unassembled WGS sequence"/>
</dbReference>
<gene>
    <name evidence="1" type="ORF">DUNSADRAFT_10999</name>
</gene>
<dbReference type="EMBL" id="MU069839">
    <property type="protein sequence ID" value="KAF5832953.1"/>
    <property type="molecule type" value="Genomic_DNA"/>
</dbReference>
<organism evidence="1 2">
    <name type="scientific">Dunaliella salina</name>
    <name type="common">Green alga</name>
    <name type="synonym">Protococcus salinus</name>
    <dbReference type="NCBI Taxonomy" id="3046"/>
    <lineage>
        <taxon>Eukaryota</taxon>
        <taxon>Viridiplantae</taxon>
        <taxon>Chlorophyta</taxon>
        <taxon>core chlorophytes</taxon>
        <taxon>Chlorophyceae</taxon>
        <taxon>CS clade</taxon>
        <taxon>Chlamydomonadales</taxon>
        <taxon>Dunaliellaceae</taxon>
        <taxon>Dunaliella</taxon>
    </lineage>
</organism>
<name>A0ABQ7GEB6_DUNSA</name>
<protein>
    <submittedName>
        <fullName evidence="1">Uncharacterized protein</fullName>
    </submittedName>
</protein>
<sequence>MAPHPGNAVLDLICSPEVVCCAKDSYGAVVATSQCLQHSVFLLVTLILIFCITFVKHHKTIVPGCNILCNWYCKLLSSKGGHGMSEEVLRKILISSFSHSAGPPMLGRTRLPLPLERYINRHFNRYGRGLHALFFFGDHVVIDSKVPGAVQGHQLEADYQDWRESHAKQCAGQEDKFPYRCYIRKRHDFRMLGNRGQSGETCVKISRLRPEILSLLCNREVQKFLQKQIASAYYMHLHGFEKPLFERLPSWVRQSSICPRPTVTIKMLDMRMGRDVNTEPLQDDNEAKPPILKMAATRALLYNKHRHMKPFVLCARFEPKELLGKAATGEGLALDAEEQERTKRLAARGSANAIALEEDAILQQQQQE</sequence>
<proteinExistence type="predicted"/>
<comment type="caution">
    <text evidence="1">The sequence shown here is derived from an EMBL/GenBank/DDBJ whole genome shotgun (WGS) entry which is preliminary data.</text>
</comment>
<evidence type="ECO:0000313" key="2">
    <source>
        <dbReference type="Proteomes" id="UP000815325"/>
    </source>
</evidence>